<dbReference type="Proteomes" id="UP000648801">
    <property type="component" value="Unassembled WGS sequence"/>
</dbReference>
<accession>A0A916RIN8</accession>
<comment type="subcellular location">
    <subcellularLocation>
        <location evidence="1">Cell outer membrane</location>
        <topology evidence="1">Multi-pass membrane protein</topology>
    </subcellularLocation>
</comment>
<evidence type="ECO:0000256" key="7">
    <source>
        <dbReference type="SAM" id="SignalP"/>
    </source>
</evidence>
<keyword evidence="4" id="KW-0812">Transmembrane</keyword>
<dbReference type="Pfam" id="PF25183">
    <property type="entry name" value="OMP_b-brl_4"/>
    <property type="match status" value="1"/>
</dbReference>
<dbReference type="InterPro" id="IPR008969">
    <property type="entry name" value="CarboxyPept-like_regulatory"/>
</dbReference>
<feature type="chain" id="PRO_5037734438" description="TonB-dependent transporter Oar-like beta-barrel domain-containing protein" evidence="7">
    <location>
        <begin position="28"/>
        <end position="1088"/>
    </location>
</feature>
<dbReference type="SUPFAM" id="SSF49464">
    <property type="entry name" value="Carboxypeptidase regulatory domain-like"/>
    <property type="match status" value="1"/>
</dbReference>
<dbReference type="AlphaFoldDB" id="A0A916RIN8"/>
<gene>
    <name evidence="9" type="ORF">GCM10011507_02950</name>
</gene>
<dbReference type="Gene3D" id="2.60.40.1120">
    <property type="entry name" value="Carboxypeptidase-like, regulatory domain"/>
    <property type="match status" value="1"/>
</dbReference>
<dbReference type="GO" id="GO:0009279">
    <property type="term" value="C:cell outer membrane"/>
    <property type="evidence" value="ECO:0007669"/>
    <property type="project" value="UniProtKB-SubCell"/>
</dbReference>
<dbReference type="Pfam" id="PF13620">
    <property type="entry name" value="CarboxypepD_reg"/>
    <property type="match status" value="1"/>
</dbReference>
<dbReference type="InterPro" id="IPR039426">
    <property type="entry name" value="TonB-dep_rcpt-like"/>
</dbReference>
<keyword evidence="7" id="KW-0732">Signal</keyword>
<keyword evidence="2" id="KW-0813">Transport</keyword>
<dbReference type="GO" id="GO:0044718">
    <property type="term" value="P:siderophore transmembrane transport"/>
    <property type="evidence" value="ECO:0007669"/>
    <property type="project" value="TreeGrafter"/>
</dbReference>
<dbReference type="Gene3D" id="2.40.170.20">
    <property type="entry name" value="TonB-dependent receptor, beta-barrel domain"/>
    <property type="match status" value="1"/>
</dbReference>
<proteinExistence type="predicted"/>
<evidence type="ECO:0000313" key="10">
    <source>
        <dbReference type="Proteomes" id="UP000648801"/>
    </source>
</evidence>
<keyword evidence="6" id="KW-0998">Cell outer membrane</keyword>
<evidence type="ECO:0000256" key="3">
    <source>
        <dbReference type="ARBA" id="ARBA00022452"/>
    </source>
</evidence>
<name>A0A916RIN8_9BACT</name>
<evidence type="ECO:0000259" key="8">
    <source>
        <dbReference type="Pfam" id="PF25183"/>
    </source>
</evidence>
<keyword evidence="5" id="KW-0472">Membrane</keyword>
<dbReference type="SUPFAM" id="SSF56935">
    <property type="entry name" value="Porins"/>
    <property type="match status" value="1"/>
</dbReference>
<dbReference type="EMBL" id="BMJB01000001">
    <property type="protein sequence ID" value="GGA55072.1"/>
    <property type="molecule type" value="Genomic_DNA"/>
</dbReference>
<evidence type="ECO:0000256" key="2">
    <source>
        <dbReference type="ARBA" id="ARBA00022448"/>
    </source>
</evidence>
<reference evidence="9" key="2">
    <citation type="submission" date="2020-09" db="EMBL/GenBank/DDBJ databases">
        <authorList>
            <person name="Sun Q."/>
            <person name="Zhou Y."/>
        </authorList>
    </citation>
    <scope>NUCLEOTIDE SEQUENCE</scope>
    <source>
        <strain evidence="9">CGMCC 1.15447</strain>
    </source>
</reference>
<keyword evidence="3" id="KW-1134">Transmembrane beta strand</keyword>
<dbReference type="RefSeq" id="WP_188757583.1">
    <property type="nucleotide sequence ID" value="NZ_BMJB01000001.1"/>
</dbReference>
<protein>
    <recommendedName>
        <fullName evidence="8">TonB-dependent transporter Oar-like beta-barrel domain-containing protein</fullName>
    </recommendedName>
</protein>
<comment type="caution">
    <text evidence="9">The sequence shown here is derived from an EMBL/GenBank/DDBJ whole genome shotgun (WGS) entry which is preliminary data.</text>
</comment>
<sequence length="1088" mass="117063">MHSKLKSAMHGMLVFTLAALIGVPALAQTITGTITGTVTDPTGAVVAGAKVTATNVLTNVVTPTVTNSSGIYSLRFLPIGQYKVKIQAAGFAPQTTSTFTLEVDQIAKVDVALQLGGTSSSVVVTDTAPILNTEDATTGGTITARAATELPLQSRNFSTLTTLVAGAITPNPMALDNVGRGQYNGGFFVNGNREQSNNYTLDGADINEAIDNYIGYSPNVDAIGEMKIITGNSTAEYGNANGGQVVMVTKAGTNQFHGDAFFFGENQNLNANSWGNKLTGAARPPFNRAMFGGTIGGPILRDRLFFFGDYQGARQHFSQVENRTLMTAADWASAPITNPAAVYLHAHPELYPVGSATPLVANTTVNYVGSDSQSTVNNQGDVKIDWNATRVDTISGRFSIGREHDGYSKVAVPTDIPTNNNDPYTGFILNWTRMINNSIVNEARAGVGRTRYIQTPTDVSGKWGLTGNQTLGIPGTQLVPGFSTLVIGNGANSGTVDDIGAPQGQDGNGSYGGIDSDSIVNAFTYGDNLTWQRGKQTLKFGAQFLRYQENRYYSGNDGTLGWFNFNGLVSNFLQDQVTTEGQGALTGRWGQRQWRDAVFVQDDYKLTQNLTVNLGMRWEYDQPYTEVNNKQANINLTTGVITYAGVNGAPRALYNAFYAGFMPRLGFAYSPEYFNNKLVVRGGYGISNAFEGMGANLRLTLNPPFFVDASCGIGLPCANGAPFLAVTSGFYRPSDPNVYAGNVRAWQPNIKPSLVQQFNLTTEYQVDNYTSLTVAYLGQIGDHLVDPREGNQRPCLTCALPITNLSKLNPDLSQIANISYSESEAGMNYNSLQVTARRRAYKGLELLANWTYSKGLSNNLGYYGAGGGAGDSQSAYWQDAYNGRGDYGPEFFDARHNVSISGVYELPFGRGRQFASNINRFTDEAIGGWKFGTIMSFHTGFPITVASNSFYSAAVNARAARGNHLRSLKIVGRTETNWFGTDPSAVGCSSGTDNSICAYSEQSSTAFGTAAVGSERAPGYKQVDLSLSKDFAITEGRYFEFRSDFLNAFNLVSLAPPANNISPGNNFGQITSTVNEPRNIQLALKLVF</sequence>
<evidence type="ECO:0000256" key="1">
    <source>
        <dbReference type="ARBA" id="ARBA00004571"/>
    </source>
</evidence>
<keyword evidence="10" id="KW-1185">Reference proteome</keyword>
<organism evidence="9 10">
    <name type="scientific">Edaphobacter acidisoli</name>
    <dbReference type="NCBI Taxonomy" id="2040573"/>
    <lineage>
        <taxon>Bacteria</taxon>
        <taxon>Pseudomonadati</taxon>
        <taxon>Acidobacteriota</taxon>
        <taxon>Terriglobia</taxon>
        <taxon>Terriglobales</taxon>
        <taxon>Acidobacteriaceae</taxon>
        <taxon>Edaphobacter</taxon>
    </lineage>
</organism>
<feature type="domain" description="TonB-dependent transporter Oar-like beta-barrel" evidence="8">
    <location>
        <begin position="248"/>
        <end position="1081"/>
    </location>
</feature>
<reference evidence="9" key="1">
    <citation type="journal article" date="2014" name="Int. J. Syst. Evol. Microbiol.">
        <title>Complete genome sequence of Corynebacterium casei LMG S-19264T (=DSM 44701T), isolated from a smear-ripened cheese.</title>
        <authorList>
            <consortium name="US DOE Joint Genome Institute (JGI-PGF)"/>
            <person name="Walter F."/>
            <person name="Albersmeier A."/>
            <person name="Kalinowski J."/>
            <person name="Ruckert C."/>
        </authorList>
    </citation>
    <scope>NUCLEOTIDE SEQUENCE</scope>
    <source>
        <strain evidence="9">CGMCC 1.15447</strain>
    </source>
</reference>
<dbReference type="GO" id="GO:0015344">
    <property type="term" value="F:siderophore uptake transmembrane transporter activity"/>
    <property type="evidence" value="ECO:0007669"/>
    <property type="project" value="TreeGrafter"/>
</dbReference>
<dbReference type="PANTHER" id="PTHR30069:SF46">
    <property type="entry name" value="OAR PROTEIN"/>
    <property type="match status" value="1"/>
</dbReference>
<evidence type="ECO:0000313" key="9">
    <source>
        <dbReference type="EMBL" id="GGA55072.1"/>
    </source>
</evidence>
<dbReference type="InterPro" id="IPR057601">
    <property type="entry name" value="Oar-like_b-barrel"/>
</dbReference>
<evidence type="ECO:0000256" key="6">
    <source>
        <dbReference type="ARBA" id="ARBA00023237"/>
    </source>
</evidence>
<evidence type="ECO:0000256" key="4">
    <source>
        <dbReference type="ARBA" id="ARBA00022692"/>
    </source>
</evidence>
<dbReference type="PANTHER" id="PTHR30069">
    <property type="entry name" value="TONB-DEPENDENT OUTER MEMBRANE RECEPTOR"/>
    <property type="match status" value="1"/>
</dbReference>
<feature type="signal peptide" evidence="7">
    <location>
        <begin position="1"/>
        <end position="27"/>
    </location>
</feature>
<evidence type="ECO:0000256" key="5">
    <source>
        <dbReference type="ARBA" id="ARBA00023136"/>
    </source>
</evidence>
<dbReference type="InterPro" id="IPR036942">
    <property type="entry name" value="Beta-barrel_TonB_sf"/>
</dbReference>